<sequence>MDARFPLLKLPEKASRRVLQVMDTHEIFGFSLISKECKKMSISSKTKAYDISVNIRGKITISFCTIHGHIYLIFYKEPNLEWITGSNSEKKTLKPPKAVEIEVHRRRDTLKWENTKDFGLKEWLEHIHTVFDCHKDRIHFNRNSFRFDIDYVKETFGNTEDLSVHHSGSYEYNESILKKFLPIEKVSFEANVFPDSKIPPRILIQNFDTLSIDQRKDGLKCISLDDLLVINSKRIYIDANQTPVKMLNKFVKLWKKGANPRMEHFEIMCDNGSETDIDVILDGIKCNEIRQESRPDMLANKVFDTYRMDGTKATIKFKCWNNTGGLTQFRLII</sequence>
<dbReference type="PROSITE" id="PS50181">
    <property type="entry name" value="FBOX"/>
    <property type="match status" value="1"/>
</dbReference>
<proteinExistence type="predicted"/>
<dbReference type="EMBL" id="GL379936">
    <property type="protein sequence ID" value="EGT36665.1"/>
    <property type="molecule type" value="Genomic_DNA"/>
</dbReference>
<evidence type="ECO:0000259" key="1">
    <source>
        <dbReference type="PROSITE" id="PS50181"/>
    </source>
</evidence>
<dbReference type="InterPro" id="IPR012885">
    <property type="entry name" value="F-box_Sdz-33"/>
</dbReference>
<dbReference type="STRING" id="135651.G0NS94"/>
<name>G0NS94_CAEBE</name>
<reference evidence="3" key="1">
    <citation type="submission" date="2011-07" db="EMBL/GenBank/DDBJ databases">
        <authorList>
            <consortium name="Caenorhabditis brenneri Sequencing and Analysis Consortium"/>
            <person name="Wilson R.K."/>
        </authorList>
    </citation>
    <scope>NUCLEOTIDE SEQUENCE [LARGE SCALE GENOMIC DNA]</scope>
    <source>
        <strain evidence="3">PB2801</strain>
    </source>
</reference>
<dbReference type="PANTHER" id="PTHR22899">
    <property type="entry name" value="CYCLIN-RELATED F-BOX FAMILY"/>
    <property type="match status" value="1"/>
</dbReference>
<accession>G0NS94</accession>
<organism evidence="3">
    <name type="scientific">Caenorhabditis brenneri</name>
    <name type="common">Nematode worm</name>
    <dbReference type="NCBI Taxonomy" id="135651"/>
    <lineage>
        <taxon>Eukaryota</taxon>
        <taxon>Metazoa</taxon>
        <taxon>Ecdysozoa</taxon>
        <taxon>Nematoda</taxon>
        <taxon>Chromadorea</taxon>
        <taxon>Rhabditida</taxon>
        <taxon>Rhabditina</taxon>
        <taxon>Rhabditomorpha</taxon>
        <taxon>Rhabditoidea</taxon>
        <taxon>Rhabditidae</taxon>
        <taxon>Peloderinae</taxon>
        <taxon>Caenorhabditis</taxon>
    </lineage>
</organism>
<protein>
    <recommendedName>
        <fullName evidence="1">F-box domain-containing protein</fullName>
    </recommendedName>
</protein>
<dbReference type="InParanoid" id="G0NS94"/>
<dbReference type="FunCoup" id="G0NS94">
    <property type="interactions" value="1174"/>
</dbReference>
<dbReference type="InterPro" id="IPR053222">
    <property type="entry name" value="Zygotic_Embryogenesis-Asso"/>
</dbReference>
<dbReference type="OrthoDB" id="5909081at2759"/>
<feature type="domain" description="F-box" evidence="1">
    <location>
        <begin position="4"/>
        <end position="52"/>
    </location>
</feature>
<keyword evidence="3" id="KW-1185">Reference proteome</keyword>
<evidence type="ECO:0000313" key="2">
    <source>
        <dbReference type="EMBL" id="EGT36665.1"/>
    </source>
</evidence>
<dbReference type="Pfam" id="PF07735">
    <property type="entry name" value="FBA_2"/>
    <property type="match status" value="1"/>
</dbReference>
<dbReference type="HOGENOM" id="CLU_028840_1_3_1"/>
<dbReference type="InterPro" id="IPR001810">
    <property type="entry name" value="F-box_dom"/>
</dbReference>
<evidence type="ECO:0000313" key="3">
    <source>
        <dbReference type="Proteomes" id="UP000008068"/>
    </source>
</evidence>
<dbReference type="Proteomes" id="UP000008068">
    <property type="component" value="Unassembled WGS sequence"/>
</dbReference>
<dbReference type="AlphaFoldDB" id="G0NS94"/>
<dbReference type="OMA" id="RIYIDAN"/>
<gene>
    <name evidence="2" type="ORF">CAEBREN_00487</name>
</gene>